<proteinExistence type="predicted"/>
<reference evidence="5" key="1">
    <citation type="submission" date="2016-05" db="EMBL/GenBank/DDBJ databases">
        <title>Comparative genomics of biotechnologically important yeasts.</title>
        <authorList>
            <consortium name="DOE Joint Genome Institute"/>
            <person name="Riley R."/>
            <person name="Haridas S."/>
            <person name="Wolfe K.H."/>
            <person name="Lopes M.R."/>
            <person name="Hittinger C.T."/>
            <person name="Goker M."/>
            <person name="Salamov A."/>
            <person name="Wisecaver J."/>
            <person name="Long T.M."/>
            <person name="Aerts A.L."/>
            <person name="Barry K."/>
            <person name="Choi C."/>
            <person name="Clum A."/>
            <person name="Coughlan A.Y."/>
            <person name="Deshpande S."/>
            <person name="Douglass A.P."/>
            <person name="Hanson S.J."/>
            <person name="Klenk H.-P."/>
            <person name="Labutti K."/>
            <person name="Lapidus A."/>
            <person name="Lindquist E."/>
            <person name="Lipzen A."/>
            <person name="Meier-Kolthoff J.P."/>
            <person name="Ohm R.A."/>
            <person name="Otillar R.P."/>
            <person name="Pangilinan J."/>
            <person name="Peng Y."/>
            <person name="Rokas A."/>
            <person name="Rosa C.A."/>
            <person name="Scheuner C."/>
            <person name="Sibirny A.A."/>
            <person name="Slot J.C."/>
            <person name="Stielow J.B."/>
            <person name="Sun H."/>
            <person name="Kurtzman C.P."/>
            <person name="Blackwell M."/>
            <person name="Grigoriev I.V."/>
            <person name="Jeffries T.W."/>
        </authorList>
    </citation>
    <scope>NUCLEOTIDE SEQUENCE [LARGE SCALE GENOMIC DNA]</scope>
    <source>
        <strain evidence="5">NRRL Y-2460</strain>
    </source>
</reference>
<feature type="coiled-coil region" evidence="3">
    <location>
        <begin position="186"/>
        <end position="213"/>
    </location>
</feature>
<dbReference type="EMBL" id="KV454014">
    <property type="protein sequence ID" value="ODV95104.1"/>
    <property type="molecule type" value="Genomic_DNA"/>
</dbReference>
<keyword evidence="3" id="KW-0175">Coiled coil</keyword>
<dbReference type="STRING" id="669874.A0A1E4TTQ5"/>
<dbReference type="InterPro" id="IPR021858">
    <property type="entry name" value="Fun_TF"/>
</dbReference>
<dbReference type="Pfam" id="PF11951">
    <property type="entry name" value="Fungal_trans_2"/>
    <property type="match status" value="1"/>
</dbReference>
<protein>
    <recommendedName>
        <fullName evidence="6">Transcription factor domain-containing protein</fullName>
    </recommendedName>
</protein>
<evidence type="ECO:0000256" key="1">
    <source>
        <dbReference type="ARBA" id="ARBA00004123"/>
    </source>
</evidence>
<dbReference type="GO" id="GO:0000976">
    <property type="term" value="F:transcription cis-regulatory region binding"/>
    <property type="evidence" value="ECO:0007669"/>
    <property type="project" value="TreeGrafter"/>
</dbReference>
<dbReference type="PANTHER" id="PTHR37534:SF49">
    <property type="entry name" value="LYSINE BIOSYNTHESIS REGULATORY PROTEIN LYS14"/>
    <property type="match status" value="1"/>
</dbReference>
<dbReference type="Proteomes" id="UP000094236">
    <property type="component" value="Unassembled WGS sequence"/>
</dbReference>
<evidence type="ECO:0008006" key="6">
    <source>
        <dbReference type="Google" id="ProtNLM"/>
    </source>
</evidence>
<gene>
    <name evidence="4" type="ORF">PACTADRAFT_43069</name>
</gene>
<evidence type="ECO:0000256" key="3">
    <source>
        <dbReference type="SAM" id="Coils"/>
    </source>
</evidence>
<dbReference type="OrthoDB" id="5418899at2759"/>
<dbReference type="GO" id="GO:0003700">
    <property type="term" value="F:DNA-binding transcription factor activity"/>
    <property type="evidence" value="ECO:0007669"/>
    <property type="project" value="TreeGrafter"/>
</dbReference>
<name>A0A1E4TTQ5_PACTA</name>
<dbReference type="PANTHER" id="PTHR37534">
    <property type="entry name" value="TRANSCRIPTIONAL ACTIVATOR PROTEIN UGA3"/>
    <property type="match status" value="1"/>
</dbReference>
<accession>A0A1E4TTQ5</accession>
<evidence type="ECO:0000256" key="2">
    <source>
        <dbReference type="ARBA" id="ARBA00023242"/>
    </source>
</evidence>
<keyword evidence="5" id="KW-1185">Reference proteome</keyword>
<dbReference type="GO" id="GO:0045944">
    <property type="term" value="P:positive regulation of transcription by RNA polymerase II"/>
    <property type="evidence" value="ECO:0007669"/>
    <property type="project" value="TreeGrafter"/>
</dbReference>
<dbReference type="GO" id="GO:0005634">
    <property type="term" value="C:nucleus"/>
    <property type="evidence" value="ECO:0007669"/>
    <property type="project" value="UniProtKB-SubCell"/>
</dbReference>
<organism evidence="4 5">
    <name type="scientific">Pachysolen tannophilus NRRL Y-2460</name>
    <dbReference type="NCBI Taxonomy" id="669874"/>
    <lineage>
        <taxon>Eukaryota</taxon>
        <taxon>Fungi</taxon>
        <taxon>Dikarya</taxon>
        <taxon>Ascomycota</taxon>
        <taxon>Saccharomycotina</taxon>
        <taxon>Pichiomycetes</taxon>
        <taxon>Pachysolenaceae</taxon>
        <taxon>Pachysolen</taxon>
    </lineage>
</organism>
<dbReference type="AlphaFoldDB" id="A0A1E4TTQ5"/>
<feature type="non-terminal residue" evidence="4">
    <location>
        <position position="1"/>
    </location>
</feature>
<evidence type="ECO:0000313" key="4">
    <source>
        <dbReference type="EMBL" id="ODV95104.1"/>
    </source>
</evidence>
<sequence length="361" mass="41701">NCYISPALFHSVIALAANDMVRKQPQHSKYYSSLSTKYKNEAITILHNILDNEPHFLSSDSSDLLNEIIVTILMLCSLEISDKGNKNWLNHLREGGLIFGSLSYSKILNSGMLLFSYRYFTLRYILLLTTLNHDELQKFLEASPWPIISNFFDNDKVDYMLGCSPSLLKIIYKITVLNYNRFSMTENEFRQEYAHLEDELTNLNQQLNNNDKNSLELKLCAQAYYESTKIYLRYSLFIFSGMELAPSDFEKLMNTVLSVLNRLISEVKHLSLFPTWTIFIAASCSSNLLNDAVRFSILNNFEELEKVWPQASNSQIRVAIETIWKTYDLNFDLINHYSSCEAGLIDWRDILSITGFKLALT</sequence>
<comment type="subcellular location">
    <subcellularLocation>
        <location evidence="1">Nucleus</location>
    </subcellularLocation>
</comment>
<keyword evidence="2" id="KW-0539">Nucleus</keyword>
<evidence type="ECO:0000313" key="5">
    <source>
        <dbReference type="Proteomes" id="UP000094236"/>
    </source>
</evidence>